<dbReference type="EMBL" id="NBBJ01000004">
    <property type="protein sequence ID" value="OWK29118.1"/>
    <property type="molecule type" value="Genomic_DNA"/>
</dbReference>
<protein>
    <submittedName>
        <fullName evidence="3">4-alpha-N-acetylgalactosaminyltransferase</fullName>
        <ecNumber evidence="3">2.4.1.291</ecNumber>
    </submittedName>
</protein>
<evidence type="ECO:0000259" key="1">
    <source>
        <dbReference type="Pfam" id="PF00534"/>
    </source>
</evidence>
<keyword evidence="3" id="KW-0808">Transferase</keyword>
<dbReference type="GO" id="GO:0016757">
    <property type="term" value="F:glycosyltransferase activity"/>
    <property type="evidence" value="ECO:0007669"/>
    <property type="project" value="UniProtKB-KW"/>
</dbReference>
<dbReference type="AlphaFoldDB" id="A0A245ZHB3"/>
<evidence type="ECO:0000259" key="2">
    <source>
        <dbReference type="Pfam" id="PF13439"/>
    </source>
</evidence>
<proteinExistence type="predicted"/>
<keyword evidence="3" id="KW-0328">Glycosyltransferase</keyword>
<name>A0A245ZHB3_9SPHN</name>
<dbReference type="InterPro" id="IPR001296">
    <property type="entry name" value="Glyco_trans_1"/>
</dbReference>
<dbReference type="PANTHER" id="PTHR12526:SF638">
    <property type="entry name" value="SPORE COAT PROTEIN SA"/>
    <property type="match status" value="1"/>
</dbReference>
<dbReference type="Proteomes" id="UP000197783">
    <property type="component" value="Unassembled WGS sequence"/>
</dbReference>
<comment type="caution">
    <text evidence="3">The sequence shown here is derived from an EMBL/GenBank/DDBJ whole genome shotgun (WGS) entry which is preliminary data.</text>
</comment>
<dbReference type="InterPro" id="IPR028098">
    <property type="entry name" value="Glyco_trans_4-like_N"/>
</dbReference>
<dbReference type="SUPFAM" id="SSF53756">
    <property type="entry name" value="UDP-Glycosyltransferase/glycogen phosphorylase"/>
    <property type="match status" value="1"/>
</dbReference>
<dbReference type="PANTHER" id="PTHR12526">
    <property type="entry name" value="GLYCOSYLTRANSFERASE"/>
    <property type="match status" value="1"/>
</dbReference>
<evidence type="ECO:0000313" key="3">
    <source>
        <dbReference type="EMBL" id="OWK29118.1"/>
    </source>
</evidence>
<dbReference type="CDD" id="cd03811">
    <property type="entry name" value="GT4_GT28_WabH-like"/>
    <property type="match status" value="1"/>
</dbReference>
<dbReference type="EC" id="2.4.1.291" evidence="3"/>
<dbReference type="Pfam" id="PF00534">
    <property type="entry name" value="Glycos_transf_1"/>
    <property type="match status" value="1"/>
</dbReference>
<organism evidence="3 4">
    <name type="scientific">Sphingomonas mucosissima</name>
    <dbReference type="NCBI Taxonomy" id="370959"/>
    <lineage>
        <taxon>Bacteria</taxon>
        <taxon>Pseudomonadati</taxon>
        <taxon>Pseudomonadota</taxon>
        <taxon>Alphaproteobacteria</taxon>
        <taxon>Sphingomonadales</taxon>
        <taxon>Sphingomonadaceae</taxon>
        <taxon>Sphingomonas</taxon>
    </lineage>
</organism>
<feature type="domain" description="Glycosyl transferase family 1" evidence="1">
    <location>
        <begin position="203"/>
        <end position="341"/>
    </location>
</feature>
<dbReference type="Pfam" id="PF13439">
    <property type="entry name" value="Glyco_transf_4"/>
    <property type="match status" value="1"/>
</dbReference>
<reference evidence="3 4" key="1">
    <citation type="submission" date="2017-03" db="EMBL/GenBank/DDBJ databases">
        <title>Genome sequence of Sphingomonas mucosissima DSM 17494.</title>
        <authorList>
            <person name="Poehlein A."/>
            <person name="Wuebbeler J.H."/>
            <person name="Steinbuechel A."/>
            <person name="Daniel R."/>
        </authorList>
    </citation>
    <scope>NUCLEOTIDE SEQUENCE [LARGE SCALE GENOMIC DNA]</scope>
    <source>
        <strain evidence="3 4">DSM 17494</strain>
    </source>
</reference>
<accession>A0A245ZHB3</accession>
<sequence>MWFLFGGDLGRSLHPSKMTGARHILSYAQTLRGGGVERALLRLAGEWASLGRRVTLVIGDPSGPLRREISAAVEVIPLGASGYAAMHALPRHVKALRPDLLFCAGSHYTGIAAWTRLRLGTTCPPIVAKVSNALERPDHGRLVAAAHAAWLRQHPRFLDRVVAMSEASAEHVARAMRLSRSLIPVIPNPPAQRGAEASLPALPRRYVLGVGRLVPQKRWDRLIDALPHLHQRIPLVILGEGECRAALAAQAEAGGVELLLPGHVADPIVAMAGAAVLALTSDFEGVPGVLAESLSVGTPVVTTDCAPAVAEIVASPSLGTIVPRNDGAALARALDHWLGDAVRPHPVAPRGADSASRYLQLFDSLMPV</sequence>
<dbReference type="Gene3D" id="3.40.50.2000">
    <property type="entry name" value="Glycogen Phosphorylase B"/>
    <property type="match status" value="2"/>
</dbReference>
<evidence type="ECO:0000313" key="4">
    <source>
        <dbReference type="Proteomes" id="UP000197783"/>
    </source>
</evidence>
<gene>
    <name evidence="3" type="primary">pglJ</name>
    <name evidence="3" type="ORF">SPMU_26450</name>
</gene>
<feature type="domain" description="Glycosyltransferase subfamily 4-like N-terminal" evidence="2">
    <location>
        <begin position="34"/>
        <end position="188"/>
    </location>
</feature>
<keyword evidence="4" id="KW-1185">Reference proteome</keyword>